<evidence type="ECO:0000313" key="4">
    <source>
        <dbReference type="Proteomes" id="UP000006352"/>
    </source>
</evidence>
<evidence type="ECO:0000256" key="1">
    <source>
        <dbReference type="SAM" id="Phobius"/>
    </source>
</evidence>
<dbReference type="InterPro" id="IPR025390">
    <property type="entry name" value="Dsc3_C"/>
</dbReference>
<dbReference type="InParanoid" id="J4H1E8"/>
<dbReference type="Pfam" id="PF10302">
    <property type="entry name" value="Dsc3_N"/>
    <property type="match status" value="1"/>
</dbReference>
<dbReference type="AlphaFoldDB" id="J4H1E8"/>
<keyword evidence="1" id="KW-1133">Transmembrane helix</keyword>
<dbReference type="InterPro" id="IPR000626">
    <property type="entry name" value="Ubiquitin-like_dom"/>
</dbReference>
<name>J4H1E8_9APHY</name>
<dbReference type="HOGENOM" id="CLU_060587_0_0_1"/>
<dbReference type="InterPro" id="IPR045226">
    <property type="entry name" value="Dsc3"/>
</dbReference>
<dbReference type="EMBL" id="HE796948">
    <property type="protein sequence ID" value="CCL99739.1"/>
    <property type="molecule type" value="Genomic_DNA"/>
</dbReference>
<dbReference type="PROSITE" id="PS50053">
    <property type="entry name" value="UBIQUITIN_2"/>
    <property type="match status" value="1"/>
</dbReference>
<accession>J4H1E8</accession>
<dbReference type="GO" id="GO:0044695">
    <property type="term" value="C:Dsc E3 ubiquitin ligase complex"/>
    <property type="evidence" value="ECO:0007669"/>
    <property type="project" value="InterPro"/>
</dbReference>
<keyword evidence="4" id="KW-1185">Reference proteome</keyword>
<proteinExistence type="predicted"/>
<dbReference type="InterPro" id="IPR019413">
    <property type="entry name" value="Dsc3_ub-like_dom"/>
</dbReference>
<dbReference type="RefSeq" id="XP_012179022.1">
    <property type="nucleotide sequence ID" value="XM_012323632.1"/>
</dbReference>
<dbReference type="GeneID" id="24094650"/>
<feature type="transmembrane region" description="Helical" evidence="1">
    <location>
        <begin position="221"/>
        <end position="239"/>
    </location>
</feature>
<evidence type="ECO:0000259" key="2">
    <source>
        <dbReference type="PROSITE" id="PS50053"/>
    </source>
</evidence>
<keyword evidence="1" id="KW-0812">Transmembrane</keyword>
<dbReference type="GO" id="GO:0005783">
    <property type="term" value="C:endoplasmic reticulum"/>
    <property type="evidence" value="ECO:0007669"/>
    <property type="project" value="TreeGrafter"/>
</dbReference>
<dbReference type="PANTHER" id="PTHR28049:SF1">
    <property type="entry name" value="DSC E3 UBIQUITIN LIGASE COMPLEX SUBUNIT 3"/>
    <property type="match status" value="1"/>
</dbReference>
<dbReference type="PANTHER" id="PTHR28049">
    <property type="entry name" value="TRANSMEMBRANE PROTEIN YOR223W"/>
    <property type="match status" value="1"/>
</dbReference>
<dbReference type="OrthoDB" id="2556122at2759"/>
<keyword evidence="1" id="KW-0472">Membrane</keyword>
<sequence>MLSAKALGKQRVVDIESSQVQTAEHVDKDLVVRFIEGIPDLTVQVAQTDVVRDIKRKIRDARPQLEDRRLRLILSGQLLAENAQLYSRLASLETRQRRAVSGDGEDEGEGTKERHASTIWLHCSVGPQMTADEDDEAQVQTAQLKPLRGFDRLAAAGFSEQDIANIRLQFHAHSAGDYIDQDFENDEDFDEHARALEEQWIDSFDNGGASLSQTSHTSSTVLNGVIIGFFFPLFPVFFFHSPKPAAFWDDGTEHEAMGSVIFS</sequence>
<dbReference type="Gene3D" id="3.10.20.90">
    <property type="entry name" value="Phosphatidylinositol 3-kinase Catalytic Subunit, Chain A, domain 1"/>
    <property type="match status" value="1"/>
</dbReference>
<feature type="domain" description="Ubiquitin-like" evidence="2">
    <location>
        <begin position="28"/>
        <end position="85"/>
    </location>
</feature>
<organism evidence="3 4">
    <name type="scientific">Fibroporia radiculosa</name>
    <dbReference type="NCBI Taxonomy" id="599839"/>
    <lineage>
        <taxon>Eukaryota</taxon>
        <taxon>Fungi</taxon>
        <taxon>Dikarya</taxon>
        <taxon>Basidiomycota</taxon>
        <taxon>Agaricomycotina</taxon>
        <taxon>Agaricomycetes</taxon>
        <taxon>Polyporales</taxon>
        <taxon>Fibroporiaceae</taxon>
        <taxon>Fibroporia</taxon>
    </lineage>
</organism>
<dbReference type="Proteomes" id="UP000006352">
    <property type="component" value="Unassembled WGS sequence"/>
</dbReference>
<dbReference type="FunCoup" id="J4H1E8">
    <property type="interactions" value="3"/>
</dbReference>
<reference evidence="3 4" key="1">
    <citation type="journal article" date="2012" name="Appl. Environ. Microbiol.">
        <title>Short-read sequencing for genomic analysis of the brown rot fungus Fibroporia radiculosa.</title>
        <authorList>
            <person name="Tang J.D."/>
            <person name="Perkins A.D."/>
            <person name="Sonstegard T.S."/>
            <person name="Schroeder S.G."/>
            <person name="Burgess S.C."/>
            <person name="Diehl S.V."/>
        </authorList>
    </citation>
    <scope>NUCLEOTIDE SEQUENCE [LARGE SCALE GENOMIC DNA]</scope>
    <source>
        <strain evidence="3 4">TFFH 294</strain>
    </source>
</reference>
<evidence type="ECO:0000313" key="3">
    <source>
        <dbReference type="EMBL" id="CCL99739.1"/>
    </source>
</evidence>
<dbReference type="Pfam" id="PF13373">
    <property type="entry name" value="Dsc3_C"/>
    <property type="match status" value="1"/>
</dbReference>
<gene>
    <name evidence="3" type="ORF">FIBRA_01761</name>
</gene>
<protein>
    <recommendedName>
        <fullName evidence="2">Ubiquitin-like domain-containing protein</fullName>
    </recommendedName>
</protein>